<organism evidence="1 2">
    <name type="scientific">Herpetosiphon gulosus</name>
    <dbReference type="NCBI Taxonomy" id="1973496"/>
    <lineage>
        <taxon>Bacteria</taxon>
        <taxon>Bacillati</taxon>
        <taxon>Chloroflexota</taxon>
        <taxon>Chloroflexia</taxon>
        <taxon>Herpetosiphonales</taxon>
        <taxon>Herpetosiphonaceae</taxon>
        <taxon>Herpetosiphon</taxon>
    </lineage>
</organism>
<protein>
    <submittedName>
        <fullName evidence="1">Uncharacterized protein</fullName>
    </submittedName>
</protein>
<gene>
    <name evidence="1" type="ORF">Hgul01_05090</name>
</gene>
<name>A0ABP9X9P1_9CHLR</name>
<reference evidence="1 2" key="1">
    <citation type="submission" date="2024-02" db="EMBL/GenBank/DDBJ databases">
        <title>Herpetosiphon gulosus NBRC 112829.</title>
        <authorList>
            <person name="Ichikawa N."/>
            <person name="Katano-Makiyama Y."/>
            <person name="Hidaka K."/>
        </authorList>
    </citation>
    <scope>NUCLEOTIDE SEQUENCE [LARGE SCALE GENOMIC DNA]</scope>
    <source>
        <strain evidence="1 2">NBRC 112829</strain>
    </source>
</reference>
<sequence length="102" mass="11286">MEGVTRQVFNPLANLLDHRPEIITAVRSPIARVIAPLALRIGVVRIELTGNPRAIGLDSLAVAGWVGLGGRVIIHIGIAMHQSRRPTTRKQRFIWRELSPRA</sequence>
<accession>A0ABP9X9P1</accession>
<dbReference type="Proteomes" id="UP001428290">
    <property type="component" value="Unassembled WGS sequence"/>
</dbReference>
<keyword evidence="2" id="KW-1185">Reference proteome</keyword>
<proteinExistence type="predicted"/>
<dbReference type="EMBL" id="BAABRU010000040">
    <property type="protein sequence ID" value="GAA5531265.1"/>
    <property type="molecule type" value="Genomic_DNA"/>
</dbReference>
<evidence type="ECO:0000313" key="1">
    <source>
        <dbReference type="EMBL" id="GAA5531265.1"/>
    </source>
</evidence>
<comment type="caution">
    <text evidence="1">The sequence shown here is derived from an EMBL/GenBank/DDBJ whole genome shotgun (WGS) entry which is preliminary data.</text>
</comment>
<evidence type="ECO:0000313" key="2">
    <source>
        <dbReference type="Proteomes" id="UP001428290"/>
    </source>
</evidence>